<accession>A0A0F9UGE2</accession>
<evidence type="ECO:0000313" key="1">
    <source>
        <dbReference type="EMBL" id="KKN52688.1"/>
    </source>
</evidence>
<organism evidence="1">
    <name type="scientific">marine sediment metagenome</name>
    <dbReference type="NCBI Taxonomy" id="412755"/>
    <lineage>
        <taxon>unclassified sequences</taxon>
        <taxon>metagenomes</taxon>
        <taxon>ecological metagenomes</taxon>
    </lineage>
</organism>
<gene>
    <name evidence="1" type="ORF">LCGC14_0610210</name>
</gene>
<reference evidence="1" key="1">
    <citation type="journal article" date="2015" name="Nature">
        <title>Complex archaea that bridge the gap between prokaryotes and eukaryotes.</title>
        <authorList>
            <person name="Spang A."/>
            <person name="Saw J.H."/>
            <person name="Jorgensen S.L."/>
            <person name="Zaremba-Niedzwiedzka K."/>
            <person name="Martijn J."/>
            <person name="Lind A.E."/>
            <person name="van Eijk R."/>
            <person name="Schleper C."/>
            <person name="Guy L."/>
            <person name="Ettema T.J."/>
        </authorList>
    </citation>
    <scope>NUCLEOTIDE SEQUENCE</scope>
</reference>
<name>A0A0F9UGE2_9ZZZZ</name>
<sequence length="67" mass="6973">MVSHKSVGGIELSIGGGGLRFKKRPSAFNICIGKQMKGTPGPAQGRYDKAFQAKFTSAVRSCAGKSA</sequence>
<comment type="caution">
    <text evidence="1">The sequence shown here is derived from an EMBL/GenBank/DDBJ whole genome shotgun (WGS) entry which is preliminary data.</text>
</comment>
<dbReference type="EMBL" id="LAZR01001009">
    <property type="protein sequence ID" value="KKN52688.1"/>
    <property type="molecule type" value="Genomic_DNA"/>
</dbReference>
<protein>
    <submittedName>
        <fullName evidence="1">Uncharacterized protein</fullName>
    </submittedName>
</protein>
<proteinExistence type="predicted"/>
<dbReference type="AlphaFoldDB" id="A0A0F9UGE2"/>